<evidence type="ECO:0000313" key="2">
    <source>
        <dbReference type="Proteomes" id="UP000248326"/>
    </source>
</evidence>
<dbReference type="AlphaFoldDB" id="A0A318S6E0"/>
<accession>A0A318S6E0</accession>
<gene>
    <name evidence="1" type="ORF">DES52_10959</name>
</gene>
<dbReference type="Proteomes" id="UP000248326">
    <property type="component" value="Unassembled WGS sequence"/>
</dbReference>
<proteinExistence type="predicted"/>
<reference evidence="1 2" key="1">
    <citation type="submission" date="2018-06" db="EMBL/GenBank/DDBJ databases">
        <title>Genomic Encyclopedia of Type Strains, Phase IV (KMG-IV): sequencing the most valuable type-strain genomes for metagenomic binning, comparative biology and taxonomic classification.</title>
        <authorList>
            <person name="Goeker M."/>
        </authorList>
    </citation>
    <scope>NUCLEOTIDE SEQUENCE [LARGE SCALE GENOMIC DNA]</scope>
    <source>
        <strain evidence="1 2">DSM 18048</strain>
    </source>
</reference>
<evidence type="ECO:0000313" key="1">
    <source>
        <dbReference type="EMBL" id="PYE53287.1"/>
    </source>
</evidence>
<keyword evidence="2" id="KW-1185">Reference proteome</keyword>
<protein>
    <submittedName>
        <fullName evidence="1">Uncharacterized protein</fullName>
    </submittedName>
</protein>
<name>A0A318S6E0_9DEIO</name>
<sequence>MPGDIVSHKDSSITSKIIVRASCRNCLITCLISGRLFPGDCQCKLPTEQLFSPLPTDSPHRVSGEPSSGSPLFLPARTCLLSYRISGGTGEIRTLGTVARTHAFQACPFNQPQLQTLQDELFPTSRASRDRSFERVRSLRRTAVLVKRRGLDAWNGNLPIGRTLAFSVGREGAARPVISGCVRSSLLPPVGSTRRGRADQGPFEFFISPVSLEPARRRTLLTIEGPEVSPGVESPWRCERGSPQALPALMRCRLVRAVRVYTLLGQLRKVPSPQPGSSSGEGARRALQTCCRFAATS</sequence>
<organism evidence="1 2">
    <name type="scientific">Deinococcus yavapaiensis KR-236</name>
    <dbReference type="NCBI Taxonomy" id="694435"/>
    <lineage>
        <taxon>Bacteria</taxon>
        <taxon>Thermotogati</taxon>
        <taxon>Deinococcota</taxon>
        <taxon>Deinococci</taxon>
        <taxon>Deinococcales</taxon>
        <taxon>Deinococcaceae</taxon>
        <taxon>Deinococcus</taxon>
    </lineage>
</organism>
<dbReference type="EMBL" id="QJSX01000009">
    <property type="protein sequence ID" value="PYE53287.1"/>
    <property type="molecule type" value="Genomic_DNA"/>
</dbReference>
<comment type="caution">
    <text evidence="1">The sequence shown here is derived from an EMBL/GenBank/DDBJ whole genome shotgun (WGS) entry which is preliminary data.</text>
</comment>